<dbReference type="Gene3D" id="1.10.1530.10">
    <property type="match status" value="1"/>
</dbReference>
<dbReference type="InterPro" id="IPR043144">
    <property type="entry name" value="Mal/L-sulf/L-lact_DH-like_ah"/>
</dbReference>
<organism evidence="3 4">
    <name type="scientific">Meloidogyne hapla</name>
    <name type="common">Root-knot nematode worm</name>
    <dbReference type="NCBI Taxonomy" id="6305"/>
    <lineage>
        <taxon>Eukaryota</taxon>
        <taxon>Metazoa</taxon>
        <taxon>Ecdysozoa</taxon>
        <taxon>Nematoda</taxon>
        <taxon>Chromadorea</taxon>
        <taxon>Rhabditida</taxon>
        <taxon>Tylenchina</taxon>
        <taxon>Tylenchomorpha</taxon>
        <taxon>Tylenchoidea</taxon>
        <taxon>Meloidogynidae</taxon>
        <taxon>Meloidogyninae</taxon>
        <taxon>Meloidogyne</taxon>
    </lineage>
</organism>
<dbReference type="InterPro" id="IPR043143">
    <property type="entry name" value="Mal/L-sulf/L-lact_DH-like_NADP"/>
</dbReference>
<evidence type="ECO:0000256" key="1">
    <source>
        <dbReference type="ARBA" id="ARBA00023002"/>
    </source>
</evidence>
<name>A0A1I8C0W8_MELHA</name>
<protein>
    <submittedName>
        <fullName evidence="4">ANF_receptor domain-containing protein</fullName>
    </submittedName>
</protein>
<dbReference type="PANTHER" id="PTHR11091">
    <property type="entry name" value="OXIDOREDUCTASE-RELATED"/>
    <property type="match status" value="1"/>
</dbReference>
<dbReference type="WBParaSite" id="MhA1_Contig899.frz3.gene12">
    <property type="protein sequence ID" value="MhA1_Contig899.frz3.gene12"/>
    <property type="gene ID" value="MhA1_Contig899.frz3.gene12"/>
</dbReference>
<dbReference type="OMA" id="TTRENWA"/>
<feature type="region of interest" description="Disordered" evidence="2">
    <location>
        <begin position="1"/>
        <end position="21"/>
    </location>
</feature>
<dbReference type="PANTHER" id="PTHR11091:SF4">
    <property type="entry name" value="MALATE DEHYDROGENASE"/>
    <property type="match status" value="1"/>
</dbReference>
<reference evidence="4" key="1">
    <citation type="submission" date="2016-11" db="UniProtKB">
        <authorList>
            <consortium name="WormBaseParasite"/>
        </authorList>
    </citation>
    <scope>IDENTIFICATION</scope>
</reference>
<dbReference type="SUPFAM" id="SSF89733">
    <property type="entry name" value="L-sulfolactate dehydrogenase-like"/>
    <property type="match status" value="1"/>
</dbReference>
<dbReference type="InterPro" id="IPR036111">
    <property type="entry name" value="Mal/L-sulfo/L-lacto_DH-like_sf"/>
</dbReference>
<sequence length="328" mass="36603">MMAHYLQAASNTDGTSSSSQTQNFNFLKRKLSGKLGFDDEGCSSKKNKDDSPAIGVPLIRLPESNFCPLCNTQTTRENWARHCHGRHKDFLENDQLVVREAEVRSFIFNCMEKLNFSAYHIFQFVTNMDFADKYGFYSHGLTNFGSFVTNLYEKNLVTSGATSILKEKGSTAYINGENMLGVVVANYCTDKAIVLARTYGTGMVVAKNSNNFGCGQYFIKNMARYGMEGFICSSDSSSLYVTTNNRLYEIPRTKITSEFITLLSLFAGDRLGDDLQGKSNDTFELSVEGEKEYEKKLSVLGGFRYSQDVLNNIINLAADFGVPNLNVV</sequence>
<dbReference type="InterPro" id="IPR003767">
    <property type="entry name" value="Malate/L-lactate_DH-like"/>
</dbReference>
<accession>A0A1I8C0W8</accession>
<evidence type="ECO:0000313" key="4">
    <source>
        <dbReference type="WBParaSite" id="MhA1_Contig899.frz3.gene12"/>
    </source>
</evidence>
<feature type="compositionally biased region" description="Polar residues" evidence="2">
    <location>
        <begin position="8"/>
        <end position="21"/>
    </location>
</feature>
<dbReference type="Pfam" id="PF02615">
    <property type="entry name" value="Ldh_2"/>
    <property type="match status" value="1"/>
</dbReference>
<dbReference type="Gene3D" id="3.30.1370.60">
    <property type="entry name" value="Hypothetical oxidoreductase yiak, domain 2"/>
    <property type="match status" value="1"/>
</dbReference>
<keyword evidence="1" id="KW-0560">Oxidoreductase</keyword>
<dbReference type="Proteomes" id="UP000095281">
    <property type="component" value="Unplaced"/>
</dbReference>
<dbReference type="AlphaFoldDB" id="A0A1I8C0W8"/>
<dbReference type="GO" id="GO:0016491">
    <property type="term" value="F:oxidoreductase activity"/>
    <property type="evidence" value="ECO:0007669"/>
    <property type="project" value="UniProtKB-KW"/>
</dbReference>
<evidence type="ECO:0000313" key="3">
    <source>
        <dbReference type="Proteomes" id="UP000095281"/>
    </source>
</evidence>
<proteinExistence type="predicted"/>
<evidence type="ECO:0000256" key="2">
    <source>
        <dbReference type="SAM" id="MobiDB-lite"/>
    </source>
</evidence>
<keyword evidence="3" id="KW-1185">Reference proteome</keyword>